<dbReference type="Pfam" id="PF16944">
    <property type="entry name" value="KCH"/>
    <property type="match status" value="1"/>
</dbReference>
<organism evidence="3 4">
    <name type="scientific">Neonectria ditissima</name>
    <dbReference type="NCBI Taxonomy" id="78410"/>
    <lineage>
        <taxon>Eukaryota</taxon>
        <taxon>Fungi</taxon>
        <taxon>Dikarya</taxon>
        <taxon>Ascomycota</taxon>
        <taxon>Pezizomycotina</taxon>
        <taxon>Sordariomycetes</taxon>
        <taxon>Hypocreomycetidae</taxon>
        <taxon>Hypocreales</taxon>
        <taxon>Nectriaceae</taxon>
        <taxon>Neonectria</taxon>
    </lineage>
</organism>
<feature type="compositionally biased region" description="Low complexity" evidence="1">
    <location>
        <begin position="564"/>
        <end position="574"/>
    </location>
</feature>
<gene>
    <name evidence="3" type="ORF">AK830_g9937</name>
</gene>
<sequence>MGCLSHRSKQTEQTADQRWEYINLNDFKAKGCGTVFAYIYLWIMLLISIAVYAVDSFTAVNLLAFNRWSGGIDPAISIDISKWIFSICIILSFLNLAYEGYRAFKVIRRGNVAECYLDSLAVRWESIRMGSGLGFRRFLVFAELTKSKKGAEYIALFTYFSFQSWIRVIICSGPRQVINAFTIKAVYESQLAISNEDVGGSIKGFFEKIKTLAEKDYRQALTLSGMCFTLIVWVFSALFLLTAVLFWVFFLWHWIPSADGGLSGYCGRKVTKTLMKIVTKTVNKALAREEANRLRAEFKTAKRNGEKPPMERIATLPTLPNVGPLNNDKLPDMPMLGRNDTMMTLPAYSSRPGTPRDVEMNNMEQRRPVPSRTGTMASNATYSSRAPLVSTASDMGYGRSPSPTPQVPNLDLGNYPPPRSTMASSQGNFGSQPLRPMLSTSSMNRFTETPAPIHGESMPFPPPARAPSARPTDNFSHSGESFGPPSATRGPAQRTYEAYNPDGRASPAQMDNPYWEDQQRPMNQPMRSATGPPPPRGPQYPPQRNMTAPMPPRAPAGEYDNRYSTTSSVVSASVPPQRAANMRSATGPLPPRGPPQYPPQRNMTAPMPPLASVGEYYDRYSTASSGAASVRASPAPRTGPSPGPGGPPRGYDVESQRGREYWN</sequence>
<keyword evidence="2" id="KW-1133">Transmembrane helix</keyword>
<evidence type="ECO:0000256" key="2">
    <source>
        <dbReference type="SAM" id="Phobius"/>
    </source>
</evidence>
<feature type="compositionally biased region" description="Pro residues" evidence="1">
    <location>
        <begin position="531"/>
        <end position="541"/>
    </location>
</feature>
<feature type="compositionally biased region" description="Polar residues" evidence="1">
    <location>
        <begin position="421"/>
        <end position="431"/>
    </location>
</feature>
<dbReference type="PANTHER" id="PTHR36424">
    <property type="entry name" value="PHEROMONE-REGULATED MEMBRANE PROTEIN 6"/>
    <property type="match status" value="1"/>
</dbReference>
<feature type="compositionally biased region" description="Pro residues" evidence="1">
    <location>
        <begin position="637"/>
        <end position="647"/>
    </location>
</feature>
<dbReference type="STRING" id="78410.A0A0P7BBG9"/>
<dbReference type="Proteomes" id="UP000050424">
    <property type="component" value="Unassembled WGS sequence"/>
</dbReference>
<dbReference type="InterPro" id="IPR031606">
    <property type="entry name" value="Kch1/2"/>
</dbReference>
<evidence type="ECO:0000256" key="1">
    <source>
        <dbReference type="SAM" id="MobiDB-lite"/>
    </source>
</evidence>
<dbReference type="EMBL" id="LKCW01000196">
    <property type="protein sequence ID" value="KPM36639.1"/>
    <property type="molecule type" value="Genomic_DNA"/>
</dbReference>
<feature type="compositionally biased region" description="Polar residues" evidence="1">
    <location>
        <begin position="438"/>
        <end position="447"/>
    </location>
</feature>
<comment type="caution">
    <text evidence="3">The sequence shown here is derived from an EMBL/GenBank/DDBJ whole genome shotgun (WGS) entry which is preliminary data.</text>
</comment>
<protein>
    <recommendedName>
        <fullName evidence="5">Vacuolar membrane protein</fullName>
    </recommendedName>
</protein>
<evidence type="ECO:0008006" key="5">
    <source>
        <dbReference type="Google" id="ProtNLM"/>
    </source>
</evidence>
<dbReference type="GO" id="GO:0015079">
    <property type="term" value="F:potassium ion transmembrane transporter activity"/>
    <property type="evidence" value="ECO:0007669"/>
    <property type="project" value="InterPro"/>
</dbReference>
<reference evidence="3 4" key="1">
    <citation type="submission" date="2015-09" db="EMBL/GenBank/DDBJ databases">
        <title>Draft genome of a European isolate of the apple canker pathogen Neonectria ditissima.</title>
        <authorList>
            <person name="Gomez-Cortecero A."/>
            <person name="Harrison R.J."/>
            <person name="Armitage A.D."/>
        </authorList>
    </citation>
    <scope>NUCLEOTIDE SEQUENCE [LARGE SCALE GENOMIC DNA]</scope>
    <source>
        <strain evidence="3 4">R09/05</strain>
    </source>
</reference>
<proteinExistence type="predicted"/>
<feature type="region of interest" description="Disordered" evidence="1">
    <location>
        <begin position="396"/>
        <end position="663"/>
    </location>
</feature>
<keyword evidence="2" id="KW-0472">Membrane</keyword>
<keyword evidence="4" id="KW-1185">Reference proteome</keyword>
<evidence type="ECO:0000313" key="4">
    <source>
        <dbReference type="Proteomes" id="UP000050424"/>
    </source>
</evidence>
<feature type="transmembrane region" description="Helical" evidence="2">
    <location>
        <begin position="227"/>
        <end position="255"/>
    </location>
</feature>
<keyword evidence="2" id="KW-0812">Transmembrane</keyword>
<feature type="transmembrane region" description="Helical" evidence="2">
    <location>
        <begin position="80"/>
        <end position="98"/>
    </location>
</feature>
<dbReference type="OrthoDB" id="2128042at2759"/>
<feature type="compositionally biased region" description="Pro residues" evidence="1">
    <location>
        <begin position="588"/>
        <end position="598"/>
    </location>
</feature>
<name>A0A0P7BBG9_9HYPO</name>
<accession>A0A0P7BBG9</accession>
<feature type="transmembrane region" description="Helical" evidence="2">
    <location>
        <begin position="35"/>
        <end position="60"/>
    </location>
</feature>
<dbReference type="AlphaFoldDB" id="A0A0P7BBG9"/>
<dbReference type="PANTHER" id="PTHR36424:SF1">
    <property type="entry name" value="LOW AFFINITY K(+) TRANSPORTER 1-RELATED"/>
    <property type="match status" value="1"/>
</dbReference>
<dbReference type="GO" id="GO:0005886">
    <property type="term" value="C:plasma membrane"/>
    <property type="evidence" value="ECO:0007669"/>
    <property type="project" value="InterPro"/>
</dbReference>
<feature type="compositionally biased region" description="Basic and acidic residues" evidence="1">
    <location>
        <begin position="651"/>
        <end position="663"/>
    </location>
</feature>
<evidence type="ECO:0000313" key="3">
    <source>
        <dbReference type="EMBL" id="KPM36639.1"/>
    </source>
</evidence>